<reference evidence="12" key="1">
    <citation type="submission" date="2022-11" db="EMBL/GenBank/DDBJ databases">
        <title>WGS of Natronobacillus azotifigens 24KS-1, an anaerobic diazotrophic haloalkaliphile from soda-rich habitats.</title>
        <authorList>
            <person name="Sorokin D.Y."/>
            <person name="Merkel A.Y."/>
        </authorList>
    </citation>
    <scope>NUCLEOTIDE SEQUENCE</scope>
    <source>
        <strain evidence="12">24KS-1</strain>
    </source>
</reference>
<keyword evidence="4 11" id="KW-0808">Transferase</keyword>
<dbReference type="NCBIfam" id="NF006830">
    <property type="entry name" value="PRK09355.1"/>
    <property type="match status" value="1"/>
</dbReference>
<evidence type="ECO:0000256" key="10">
    <source>
        <dbReference type="ARBA" id="ARBA00022977"/>
    </source>
</evidence>
<dbReference type="EC" id="2.7.1.50" evidence="11"/>
<protein>
    <recommendedName>
        <fullName evidence="11">Hydroxyethylthiazole kinase</fullName>
        <ecNumber evidence="11">2.7.1.50</ecNumber>
    </recommendedName>
    <alternativeName>
        <fullName evidence="11">4-methyl-5-beta-hydroxyethylthiazole kinase</fullName>
        <shortName evidence="11">TH kinase</shortName>
        <shortName evidence="11">Thz kinase</shortName>
    </alternativeName>
</protein>
<keyword evidence="7 11" id="KW-0418">Kinase</keyword>
<dbReference type="GO" id="GO:0004417">
    <property type="term" value="F:hydroxyethylthiazole kinase activity"/>
    <property type="evidence" value="ECO:0007669"/>
    <property type="project" value="UniProtKB-UniRule"/>
</dbReference>
<dbReference type="GO" id="GO:0009228">
    <property type="term" value="P:thiamine biosynthetic process"/>
    <property type="evidence" value="ECO:0007669"/>
    <property type="project" value="UniProtKB-KW"/>
</dbReference>
<keyword evidence="10 11" id="KW-0784">Thiamine biosynthesis</keyword>
<comment type="caution">
    <text evidence="12">The sequence shown here is derived from an EMBL/GenBank/DDBJ whole genome shotgun (WGS) entry which is preliminary data.</text>
</comment>
<evidence type="ECO:0000256" key="9">
    <source>
        <dbReference type="ARBA" id="ARBA00022842"/>
    </source>
</evidence>
<organism evidence="12 13">
    <name type="scientific">Natronobacillus azotifigens</name>
    <dbReference type="NCBI Taxonomy" id="472978"/>
    <lineage>
        <taxon>Bacteria</taxon>
        <taxon>Bacillati</taxon>
        <taxon>Bacillota</taxon>
        <taxon>Bacilli</taxon>
        <taxon>Bacillales</taxon>
        <taxon>Bacillaceae</taxon>
        <taxon>Natronobacillus</taxon>
    </lineage>
</organism>
<evidence type="ECO:0000256" key="2">
    <source>
        <dbReference type="ARBA" id="ARBA00001946"/>
    </source>
</evidence>
<comment type="pathway">
    <text evidence="3 11">Cofactor biosynthesis; thiamine diphosphate biosynthesis; 4-methyl-5-(2-phosphoethyl)-thiazole from 5-(2-hydroxyethyl)-4-methylthiazole: step 1/1.</text>
</comment>
<dbReference type="CDD" id="cd01170">
    <property type="entry name" value="THZ_kinase"/>
    <property type="match status" value="1"/>
</dbReference>
<comment type="function">
    <text evidence="11">Catalyzes the phosphorylation of the hydroxyl group of 4-methyl-5-beta-hydroxyethylthiazole (THZ).</text>
</comment>
<evidence type="ECO:0000256" key="4">
    <source>
        <dbReference type="ARBA" id="ARBA00022679"/>
    </source>
</evidence>
<evidence type="ECO:0000256" key="7">
    <source>
        <dbReference type="ARBA" id="ARBA00022777"/>
    </source>
</evidence>
<evidence type="ECO:0000313" key="12">
    <source>
        <dbReference type="EMBL" id="MCZ0702744.1"/>
    </source>
</evidence>
<dbReference type="GO" id="GO:0005829">
    <property type="term" value="C:cytosol"/>
    <property type="evidence" value="ECO:0007669"/>
    <property type="project" value="TreeGrafter"/>
</dbReference>
<proteinExistence type="inferred from homology"/>
<dbReference type="Gene3D" id="3.40.1190.20">
    <property type="match status" value="1"/>
</dbReference>
<dbReference type="NCBIfam" id="TIGR00694">
    <property type="entry name" value="thiM"/>
    <property type="match status" value="1"/>
</dbReference>
<dbReference type="AlphaFoldDB" id="A0A9J6RAQ8"/>
<keyword evidence="8 11" id="KW-0067">ATP-binding</keyword>
<feature type="binding site" evidence="11">
    <location>
        <position position="165"/>
    </location>
    <ligand>
        <name>ATP</name>
        <dbReference type="ChEBI" id="CHEBI:30616"/>
    </ligand>
</feature>
<dbReference type="Pfam" id="PF02110">
    <property type="entry name" value="HK"/>
    <property type="match status" value="1"/>
</dbReference>
<keyword evidence="6 11" id="KW-0547">Nucleotide-binding</keyword>
<keyword evidence="9 11" id="KW-0460">Magnesium</keyword>
<name>A0A9J6RAQ8_9BACI</name>
<sequence>MKEEIGEIIEQIKVKQPLVHNITNQVVMNFTANGLYAIGAAPVMANDVREVADMASIADALLINIGTLTIDQVEAMILAGRSANEKGIPVVFDPVGVGATPFRNQAAERILNEVSITLVRGNSGEISQLAGMDAEVRGVDATGNMDAVKIAKTAVRKLGTAVLVTGEQDVIADQNALAILSNGTPLLTKVTGTGCLLSSVVAAFLAVGKETVVSAVAAASFYSVAAEFAVEKADQPGSFQMAFLDALSQTTSVHVLEKMQLEVQNHEI</sequence>
<comment type="similarity">
    <text evidence="11">Belongs to the Thz kinase family.</text>
</comment>
<evidence type="ECO:0000313" key="13">
    <source>
        <dbReference type="Proteomes" id="UP001084197"/>
    </source>
</evidence>
<feature type="binding site" evidence="11">
    <location>
        <position position="44"/>
    </location>
    <ligand>
        <name>substrate</name>
    </ligand>
</feature>
<dbReference type="Proteomes" id="UP001084197">
    <property type="component" value="Unassembled WGS sequence"/>
</dbReference>
<dbReference type="GO" id="GO:0008902">
    <property type="term" value="F:hydroxymethylpyrimidine kinase activity"/>
    <property type="evidence" value="ECO:0007669"/>
    <property type="project" value="TreeGrafter"/>
</dbReference>
<feature type="binding site" evidence="11">
    <location>
        <position position="192"/>
    </location>
    <ligand>
        <name>substrate</name>
    </ligand>
</feature>
<evidence type="ECO:0000256" key="8">
    <source>
        <dbReference type="ARBA" id="ARBA00022840"/>
    </source>
</evidence>
<dbReference type="SUPFAM" id="SSF53613">
    <property type="entry name" value="Ribokinase-like"/>
    <property type="match status" value="1"/>
</dbReference>
<dbReference type="GO" id="GO:0008972">
    <property type="term" value="F:phosphomethylpyrimidine kinase activity"/>
    <property type="evidence" value="ECO:0007669"/>
    <property type="project" value="TreeGrafter"/>
</dbReference>
<dbReference type="PRINTS" id="PR01099">
    <property type="entry name" value="HYETHTZKNASE"/>
</dbReference>
<dbReference type="PIRSF" id="PIRSF000513">
    <property type="entry name" value="Thz_kinase"/>
    <property type="match status" value="1"/>
</dbReference>
<dbReference type="HAMAP" id="MF_00228">
    <property type="entry name" value="Thz_kinase"/>
    <property type="match status" value="1"/>
</dbReference>
<evidence type="ECO:0000256" key="5">
    <source>
        <dbReference type="ARBA" id="ARBA00022723"/>
    </source>
</evidence>
<evidence type="ECO:0000256" key="1">
    <source>
        <dbReference type="ARBA" id="ARBA00001771"/>
    </source>
</evidence>
<evidence type="ECO:0000256" key="11">
    <source>
        <dbReference type="HAMAP-Rule" id="MF_00228"/>
    </source>
</evidence>
<gene>
    <name evidence="11 12" type="primary">thiM</name>
    <name evidence="12" type="ORF">OWO01_05935</name>
</gene>
<dbReference type="PANTHER" id="PTHR20858">
    <property type="entry name" value="PHOSPHOMETHYLPYRIMIDINE KINASE"/>
    <property type="match status" value="1"/>
</dbReference>
<accession>A0A9J6RAQ8</accession>
<feature type="binding site" evidence="11">
    <location>
        <position position="120"/>
    </location>
    <ligand>
        <name>ATP</name>
        <dbReference type="ChEBI" id="CHEBI:30616"/>
    </ligand>
</feature>
<dbReference type="EMBL" id="JAPRAT010000008">
    <property type="protein sequence ID" value="MCZ0702744.1"/>
    <property type="molecule type" value="Genomic_DNA"/>
</dbReference>
<keyword evidence="5 11" id="KW-0479">Metal-binding</keyword>
<dbReference type="GO" id="GO:0009229">
    <property type="term" value="P:thiamine diphosphate biosynthetic process"/>
    <property type="evidence" value="ECO:0007669"/>
    <property type="project" value="UniProtKB-UniRule"/>
</dbReference>
<keyword evidence="13" id="KW-1185">Reference proteome</keyword>
<evidence type="ECO:0000256" key="6">
    <source>
        <dbReference type="ARBA" id="ARBA00022741"/>
    </source>
</evidence>
<dbReference type="GO" id="GO:0000287">
    <property type="term" value="F:magnesium ion binding"/>
    <property type="evidence" value="ECO:0007669"/>
    <property type="project" value="UniProtKB-UniRule"/>
</dbReference>
<comment type="catalytic activity">
    <reaction evidence="1 11">
        <text>5-(2-hydroxyethyl)-4-methylthiazole + ATP = 4-methyl-5-(2-phosphooxyethyl)-thiazole + ADP + H(+)</text>
        <dbReference type="Rhea" id="RHEA:24212"/>
        <dbReference type="ChEBI" id="CHEBI:15378"/>
        <dbReference type="ChEBI" id="CHEBI:17957"/>
        <dbReference type="ChEBI" id="CHEBI:30616"/>
        <dbReference type="ChEBI" id="CHEBI:58296"/>
        <dbReference type="ChEBI" id="CHEBI:456216"/>
        <dbReference type="EC" id="2.7.1.50"/>
    </reaction>
</comment>
<dbReference type="RefSeq" id="WP_268779513.1">
    <property type="nucleotide sequence ID" value="NZ_JAPRAT010000008.1"/>
</dbReference>
<dbReference type="GO" id="GO:0005524">
    <property type="term" value="F:ATP binding"/>
    <property type="evidence" value="ECO:0007669"/>
    <property type="project" value="UniProtKB-UniRule"/>
</dbReference>
<dbReference type="InterPro" id="IPR000417">
    <property type="entry name" value="Hyethyz_kinase"/>
</dbReference>
<comment type="cofactor">
    <cofactor evidence="2 11">
        <name>Mg(2+)</name>
        <dbReference type="ChEBI" id="CHEBI:18420"/>
    </cofactor>
</comment>
<dbReference type="InterPro" id="IPR029056">
    <property type="entry name" value="Ribokinase-like"/>
</dbReference>
<evidence type="ECO:0000256" key="3">
    <source>
        <dbReference type="ARBA" id="ARBA00004868"/>
    </source>
</evidence>
<dbReference type="PANTHER" id="PTHR20858:SF17">
    <property type="entry name" value="HYDROXYMETHYLPYRIMIDINE_PHOSPHOMETHYLPYRIMIDINE KINASE THI20-RELATED"/>
    <property type="match status" value="1"/>
</dbReference>